<evidence type="ECO:0000259" key="3">
    <source>
        <dbReference type="Pfam" id="PF08245"/>
    </source>
</evidence>
<reference evidence="4 5" key="1">
    <citation type="submission" date="2023-12" db="EMBL/GenBank/DDBJ databases">
        <title>A high-quality genome assembly for Dillenia turbinata (Dilleniales).</title>
        <authorList>
            <person name="Chanderbali A."/>
        </authorList>
    </citation>
    <scope>NUCLEOTIDE SEQUENCE [LARGE SCALE GENOMIC DNA]</scope>
    <source>
        <strain evidence="4">LSX21</strain>
        <tissue evidence="4">Leaf</tissue>
    </source>
</reference>
<dbReference type="Gene3D" id="3.40.50.720">
    <property type="entry name" value="NAD(P)-binding Rossmann-like Domain"/>
    <property type="match status" value="1"/>
</dbReference>
<sequence length="265" mass="28664">MSSSTSLHFPVNLHRNLIPRSPKLYLKNLVNSHTQTLGNRKQISTITYACNTPQHSVALENSRSTRYEKRWIHFVGIGGCGLSALAMLALKQGFEVSGSDIVWSNYMDGLKQAGAGLNLDHSVSNLQRDNGLAFPTAVIVSSAIPPDNVEILYAKSLGIPVYKRGQWLGRTTEGYKLIAISGTHGKSTTASMLAYVLKAMGEDITAVVGAQVPQFGGENAIFGGGQSFVLEADEYDGCFLGLSPYIAVVTNVDWEHVDIFPDEVS</sequence>
<evidence type="ECO:0000259" key="2">
    <source>
        <dbReference type="Pfam" id="PF01225"/>
    </source>
</evidence>
<evidence type="ECO:0000313" key="5">
    <source>
        <dbReference type="Proteomes" id="UP001370490"/>
    </source>
</evidence>
<dbReference type="PANTHER" id="PTHR43445:SF3">
    <property type="entry name" value="UDP-N-ACETYLMURAMATE--L-ALANINE LIGASE"/>
    <property type="match status" value="1"/>
</dbReference>
<feature type="domain" description="Mur ligase N-terminal catalytic" evidence="2">
    <location>
        <begin position="72"/>
        <end position="174"/>
    </location>
</feature>
<dbReference type="InterPro" id="IPR013221">
    <property type="entry name" value="Mur_ligase_cen"/>
</dbReference>
<organism evidence="4 5">
    <name type="scientific">Dillenia turbinata</name>
    <dbReference type="NCBI Taxonomy" id="194707"/>
    <lineage>
        <taxon>Eukaryota</taxon>
        <taxon>Viridiplantae</taxon>
        <taxon>Streptophyta</taxon>
        <taxon>Embryophyta</taxon>
        <taxon>Tracheophyta</taxon>
        <taxon>Spermatophyta</taxon>
        <taxon>Magnoliopsida</taxon>
        <taxon>eudicotyledons</taxon>
        <taxon>Gunneridae</taxon>
        <taxon>Pentapetalae</taxon>
        <taxon>Dilleniales</taxon>
        <taxon>Dilleniaceae</taxon>
        <taxon>Dillenia</taxon>
    </lineage>
</organism>
<feature type="domain" description="Mur ligase central" evidence="3">
    <location>
        <begin position="180"/>
        <end position="261"/>
    </location>
</feature>
<dbReference type="Gene3D" id="3.40.1190.10">
    <property type="entry name" value="Mur-like, catalytic domain"/>
    <property type="match status" value="1"/>
</dbReference>
<dbReference type="Pfam" id="PF08245">
    <property type="entry name" value="Mur_ligase_M"/>
    <property type="match status" value="1"/>
</dbReference>
<keyword evidence="1" id="KW-1133">Transmembrane helix</keyword>
<proteinExistence type="predicted"/>
<dbReference type="AlphaFoldDB" id="A0AAN8VN13"/>
<dbReference type="GO" id="GO:0016881">
    <property type="term" value="F:acid-amino acid ligase activity"/>
    <property type="evidence" value="ECO:0007669"/>
    <property type="project" value="InterPro"/>
</dbReference>
<dbReference type="SUPFAM" id="SSF53623">
    <property type="entry name" value="MurD-like peptide ligases, catalytic domain"/>
    <property type="match status" value="1"/>
</dbReference>
<dbReference type="InterPro" id="IPR050061">
    <property type="entry name" value="MurCDEF_pg_biosynth"/>
</dbReference>
<protein>
    <submittedName>
        <fullName evidence="4">Mur ligase, N-terminal catalytic domain</fullName>
    </submittedName>
</protein>
<dbReference type="Proteomes" id="UP001370490">
    <property type="component" value="Unassembled WGS sequence"/>
</dbReference>
<evidence type="ECO:0000313" key="4">
    <source>
        <dbReference type="EMBL" id="KAK6936789.1"/>
    </source>
</evidence>
<gene>
    <name evidence="4" type="ORF">RJ641_033819</name>
</gene>
<dbReference type="Pfam" id="PF01225">
    <property type="entry name" value="Mur_ligase"/>
    <property type="match status" value="1"/>
</dbReference>
<dbReference type="PANTHER" id="PTHR43445">
    <property type="entry name" value="UDP-N-ACETYLMURAMATE--L-ALANINE LIGASE-RELATED"/>
    <property type="match status" value="1"/>
</dbReference>
<keyword evidence="5" id="KW-1185">Reference proteome</keyword>
<accession>A0AAN8VN13</accession>
<comment type="caution">
    <text evidence="4">The sequence shown here is derived from an EMBL/GenBank/DDBJ whole genome shotgun (WGS) entry which is preliminary data.</text>
</comment>
<dbReference type="SUPFAM" id="SSF51984">
    <property type="entry name" value="MurCD N-terminal domain"/>
    <property type="match status" value="1"/>
</dbReference>
<keyword evidence="1" id="KW-0472">Membrane</keyword>
<dbReference type="EMBL" id="JBAMMX010000007">
    <property type="protein sequence ID" value="KAK6936789.1"/>
    <property type="molecule type" value="Genomic_DNA"/>
</dbReference>
<dbReference type="GO" id="GO:0005524">
    <property type="term" value="F:ATP binding"/>
    <property type="evidence" value="ECO:0007669"/>
    <property type="project" value="InterPro"/>
</dbReference>
<feature type="transmembrane region" description="Helical" evidence="1">
    <location>
        <begin position="71"/>
        <end position="90"/>
    </location>
</feature>
<keyword evidence="4" id="KW-0436">Ligase</keyword>
<name>A0AAN8VN13_9MAGN</name>
<keyword evidence="1" id="KW-0812">Transmembrane</keyword>
<dbReference type="InterPro" id="IPR000713">
    <property type="entry name" value="Mur_ligase_N"/>
</dbReference>
<dbReference type="InterPro" id="IPR036565">
    <property type="entry name" value="Mur-like_cat_sf"/>
</dbReference>
<evidence type="ECO:0000256" key="1">
    <source>
        <dbReference type="SAM" id="Phobius"/>
    </source>
</evidence>